<evidence type="ECO:0000313" key="2">
    <source>
        <dbReference type="Proteomes" id="UP001500604"/>
    </source>
</evidence>
<proteinExistence type="predicted"/>
<reference evidence="2" key="1">
    <citation type="journal article" date="2019" name="Int. J. Syst. Evol. Microbiol.">
        <title>The Global Catalogue of Microorganisms (GCM) 10K type strain sequencing project: providing services to taxonomists for standard genome sequencing and annotation.</title>
        <authorList>
            <consortium name="The Broad Institute Genomics Platform"/>
            <consortium name="The Broad Institute Genome Sequencing Center for Infectious Disease"/>
            <person name="Wu L."/>
            <person name="Ma J."/>
        </authorList>
    </citation>
    <scope>NUCLEOTIDE SEQUENCE [LARGE SCALE GENOMIC DNA]</scope>
    <source>
        <strain evidence="2">JCM 17805</strain>
    </source>
</reference>
<name>A0ABP8V1Y2_9GAMM</name>
<protein>
    <submittedName>
        <fullName evidence="1">Uncharacterized protein</fullName>
    </submittedName>
</protein>
<evidence type="ECO:0000313" key="1">
    <source>
        <dbReference type="EMBL" id="GAA4649786.1"/>
    </source>
</evidence>
<sequence length="48" mass="5981">MINYDITQYQRKKDKKKEMSILNNKLRNDELSEKEYLQEKHSVDSRYE</sequence>
<dbReference type="Proteomes" id="UP001500604">
    <property type="component" value="Unassembled WGS sequence"/>
</dbReference>
<comment type="caution">
    <text evidence="1">The sequence shown here is derived from an EMBL/GenBank/DDBJ whole genome shotgun (WGS) entry which is preliminary data.</text>
</comment>
<accession>A0ABP8V1Y2</accession>
<organism evidence="1 2">
    <name type="scientific">Kistimonas scapharcae</name>
    <dbReference type="NCBI Taxonomy" id="1036133"/>
    <lineage>
        <taxon>Bacteria</taxon>
        <taxon>Pseudomonadati</taxon>
        <taxon>Pseudomonadota</taxon>
        <taxon>Gammaproteobacteria</taxon>
        <taxon>Oceanospirillales</taxon>
        <taxon>Endozoicomonadaceae</taxon>
        <taxon>Kistimonas</taxon>
    </lineage>
</organism>
<keyword evidence="2" id="KW-1185">Reference proteome</keyword>
<dbReference type="EMBL" id="BAABFL010000307">
    <property type="protein sequence ID" value="GAA4649786.1"/>
    <property type="molecule type" value="Genomic_DNA"/>
</dbReference>
<dbReference type="RefSeq" id="WP_345195784.1">
    <property type="nucleotide sequence ID" value="NZ_BAABFL010000307.1"/>
</dbReference>
<gene>
    <name evidence="1" type="ORF">GCM10023116_20670</name>
</gene>